<dbReference type="Proteomes" id="UP000030491">
    <property type="component" value="Unassembled WGS sequence"/>
</dbReference>
<accession>A0A0A1ZS30</accession>
<proteinExistence type="predicted"/>
<sequence length="79" mass="9104">MTFSPEPVNSTGSKTLNICGHYHPKLFLRSNGDKLSFRYFAMDRNTLFLPAFGDLTGDYPCRKLFKKWAIVSEEEIIEI</sequence>
<reference evidence="2" key="1">
    <citation type="journal article" date="2014" name="Sci. Data">
        <title>Genomes of diverse isolates of the marine cyanobacterium Prochlorococcus.</title>
        <authorList>
            <person name="Biller S."/>
            <person name="Berube P."/>
            <person name="Thompson J."/>
            <person name="Kelly L."/>
            <person name="Roggensack S."/>
            <person name="Awad L."/>
            <person name="Roache-Johnson K."/>
            <person name="Ding H."/>
            <person name="Giovannoni S.J."/>
            <person name="Moore L.R."/>
            <person name="Chisholm S.W."/>
        </authorList>
    </citation>
    <scope>NUCLEOTIDE SEQUENCE [LARGE SCALE GENOMIC DNA]</scope>
</reference>
<organism evidence="1 2">
    <name type="scientific">Prochlorococcus marinus str. MIT 9116</name>
    <dbReference type="NCBI Taxonomy" id="167544"/>
    <lineage>
        <taxon>Bacteria</taxon>
        <taxon>Bacillati</taxon>
        <taxon>Cyanobacteriota</taxon>
        <taxon>Cyanophyceae</taxon>
        <taxon>Synechococcales</taxon>
        <taxon>Prochlorococcaceae</taxon>
        <taxon>Prochlorococcus</taxon>
    </lineage>
</organism>
<evidence type="ECO:0000313" key="2">
    <source>
        <dbReference type="Proteomes" id="UP000030491"/>
    </source>
</evidence>
<name>A0A0A1ZS30_PROMR</name>
<evidence type="ECO:0000313" key="1">
    <source>
        <dbReference type="EMBL" id="KGF92402.1"/>
    </source>
</evidence>
<dbReference type="AlphaFoldDB" id="A0A0A1ZS30"/>
<comment type="caution">
    <text evidence="1">The sequence shown here is derived from an EMBL/GenBank/DDBJ whole genome shotgun (WGS) entry which is preliminary data.</text>
</comment>
<protein>
    <submittedName>
        <fullName evidence="1">Uncharacterized protein</fullName>
    </submittedName>
</protein>
<dbReference type="EMBL" id="JNAJ01000008">
    <property type="protein sequence ID" value="KGF92402.1"/>
    <property type="molecule type" value="Genomic_DNA"/>
</dbReference>
<dbReference type="RefSeq" id="WP_241432579.1">
    <property type="nucleotide sequence ID" value="NZ_JNAJ01000008.1"/>
</dbReference>
<gene>
    <name evidence="1" type="ORF">EU93_0667</name>
</gene>